<accession>A0A0E9S7Z8</accession>
<reference evidence="1" key="2">
    <citation type="journal article" date="2015" name="Fish Shellfish Immunol.">
        <title>Early steps in the European eel (Anguilla anguilla)-Vibrio vulnificus interaction in the gills: Role of the RtxA13 toxin.</title>
        <authorList>
            <person name="Callol A."/>
            <person name="Pajuelo D."/>
            <person name="Ebbesson L."/>
            <person name="Teles M."/>
            <person name="MacKenzie S."/>
            <person name="Amaro C."/>
        </authorList>
    </citation>
    <scope>NUCLEOTIDE SEQUENCE</scope>
</reference>
<sequence>MCTCNAHIRGCMFVFQYKLHLCVILSYIHVGRQCSTINSLHSNTNHSRLVCC</sequence>
<proteinExistence type="predicted"/>
<reference evidence="1" key="1">
    <citation type="submission" date="2014-11" db="EMBL/GenBank/DDBJ databases">
        <authorList>
            <person name="Amaro Gonzalez C."/>
        </authorList>
    </citation>
    <scope>NUCLEOTIDE SEQUENCE</scope>
</reference>
<protein>
    <submittedName>
        <fullName evidence="1">Uncharacterized protein</fullName>
    </submittedName>
</protein>
<dbReference type="EMBL" id="GBXM01071909">
    <property type="protein sequence ID" value="JAH36668.1"/>
    <property type="molecule type" value="Transcribed_RNA"/>
</dbReference>
<name>A0A0E9S7Z8_ANGAN</name>
<organism evidence="1">
    <name type="scientific">Anguilla anguilla</name>
    <name type="common">European freshwater eel</name>
    <name type="synonym">Muraena anguilla</name>
    <dbReference type="NCBI Taxonomy" id="7936"/>
    <lineage>
        <taxon>Eukaryota</taxon>
        <taxon>Metazoa</taxon>
        <taxon>Chordata</taxon>
        <taxon>Craniata</taxon>
        <taxon>Vertebrata</taxon>
        <taxon>Euteleostomi</taxon>
        <taxon>Actinopterygii</taxon>
        <taxon>Neopterygii</taxon>
        <taxon>Teleostei</taxon>
        <taxon>Anguilliformes</taxon>
        <taxon>Anguillidae</taxon>
        <taxon>Anguilla</taxon>
    </lineage>
</organism>
<evidence type="ECO:0000313" key="1">
    <source>
        <dbReference type="EMBL" id="JAH36668.1"/>
    </source>
</evidence>
<dbReference type="AlphaFoldDB" id="A0A0E9S7Z8"/>